<dbReference type="Proteomes" id="UP000594638">
    <property type="component" value="Unassembled WGS sequence"/>
</dbReference>
<comment type="caution">
    <text evidence="2">The sequence shown here is derived from an EMBL/GenBank/DDBJ whole genome shotgun (WGS) entry which is preliminary data.</text>
</comment>
<dbReference type="InterPro" id="IPR004854">
    <property type="entry name" value="Ufd1-like"/>
</dbReference>
<dbReference type="GO" id="GO:0036503">
    <property type="term" value="P:ERAD pathway"/>
    <property type="evidence" value="ECO:0007669"/>
    <property type="project" value="TreeGrafter"/>
</dbReference>
<organism evidence="2 3">
    <name type="scientific">Olea europaea subsp. europaea</name>
    <dbReference type="NCBI Taxonomy" id="158383"/>
    <lineage>
        <taxon>Eukaryota</taxon>
        <taxon>Viridiplantae</taxon>
        <taxon>Streptophyta</taxon>
        <taxon>Embryophyta</taxon>
        <taxon>Tracheophyta</taxon>
        <taxon>Spermatophyta</taxon>
        <taxon>Magnoliopsida</taxon>
        <taxon>eudicotyledons</taxon>
        <taxon>Gunneridae</taxon>
        <taxon>Pentapetalae</taxon>
        <taxon>asterids</taxon>
        <taxon>lamiids</taxon>
        <taxon>Lamiales</taxon>
        <taxon>Oleaceae</taxon>
        <taxon>Oleeae</taxon>
        <taxon>Olea</taxon>
    </lineage>
</organism>
<evidence type="ECO:0000259" key="1">
    <source>
        <dbReference type="Pfam" id="PF24842"/>
    </source>
</evidence>
<gene>
    <name evidence="2" type="ORF">OLEA9_A096020</name>
</gene>
<dbReference type="PANTHER" id="PTHR12555">
    <property type="entry name" value="UBIQUITIN FUSION DEGRADATON PROTEIN 1"/>
    <property type="match status" value="1"/>
</dbReference>
<protein>
    <submittedName>
        <fullName evidence="2">Ubiquitin fusion degradation 1 homolog</fullName>
    </submittedName>
</protein>
<name>A0A8S0QGG6_OLEEU</name>
<feature type="domain" description="Ubiquitin fusion degradation protein UFD1 N-terminal subdomain 2" evidence="1">
    <location>
        <begin position="73"/>
        <end position="131"/>
    </location>
</feature>
<dbReference type="Gene3D" id="3.10.330.10">
    <property type="match status" value="1"/>
</dbReference>
<sequence length="143" mass="16288">MPVSALNELVDWDVPSPWMFQIKTYSNSGPFRTAVSWDSPQKRAASWCRTRRRACRGRNRSSSRLKLPETAASNPKAVLKNTLSSFSCLSTRDTIMINHNDQKFYINILETKPWPAMCLIRTDCEAGFAAPPDYKESEKPEKS</sequence>
<dbReference type="Pfam" id="PF24842">
    <property type="entry name" value="UFD1_N2"/>
    <property type="match status" value="1"/>
</dbReference>
<dbReference type="Gramene" id="OE9A096020T1">
    <property type="protein sequence ID" value="OE9A096020C1"/>
    <property type="gene ID" value="OE9A096020"/>
</dbReference>
<dbReference type="OrthoDB" id="1431828at2759"/>
<evidence type="ECO:0000313" key="3">
    <source>
        <dbReference type="Proteomes" id="UP000594638"/>
    </source>
</evidence>
<dbReference type="GO" id="GO:0034098">
    <property type="term" value="C:VCP-NPL4-UFD1 AAA ATPase complex"/>
    <property type="evidence" value="ECO:0007669"/>
    <property type="project" value="TreeGrafter"/>
</dbReference>
<dbReference type="GO" id="GO:0006511">
    <property type="term" value="P:ubiquitin-dependent protein catabolic process"/>
    <property type="evidence" value="ECO:0007669"/>
    <property type="project" value="InterPro"/>
</dbReference>
<dbReference type="InterPro" id="IPR055418">
    <property type="entry name" value="UFD1_N2"/>
</dbReference>
<accession>A0A8S0QGG6</accession>
<reference evidence="2 3" key="1">
    <citation type="submission" date="2019-12" db="EMBL/GenBank/DDBJ databases">
        <authorList>
            <person name="Alioto T."/>
            <person name="Alioto T."/>
            <person name="Gomez Garrido J."/>
        </authorList>
    </citation>
    <scope>NUCLEOTIDE SEQUENCE [LARGE SCALE GENOMIC DNA]</scope>
</reference>
<proteinExistence type="predicted"/>
<evidence type="ECO:0000313" key="2">
    <source>
        <dbReference type="EMBL" id="CAA2966209.1"/>
    </source>
</evidence>
<dbReference type="GO" id="GO:0031593">
    <property type="term" value="F:polyubiquitin modification-dependent protein binding"/>
    <property type="evidence" value="ECO:0007669"/>
    <property type="project" value="TreeGrafter"/>
</dbReference>
<dbReference type="AlphaFoldDB" id="A0A8S0QGG6"/>
<keyword evidence="3" id="KW-1185">Reference proteome</keyword>
<dbReference type="EMBL" id="CACTIH010001856">
    <property type="protein sequence ID" value="CAA2966209.1"/>
    <property type="molecule type" value="Genomic_DNA"/>
</dbReference>
<dbReference type="PANTHER" id="PTHR12555:SF21">
    <property type="entry name" value="UBIQUITIN FUSION DEGRADATION PROTEIN 1 HOMOLOG"/>
    <property type="match status" value="1"/>
</dbReference>